<protein>
    <submittedName>
        <fullName evidence="2">Uncharacterized protein</fullName>
    </submittedName>
</protein>
<organism evidence="2 3">
    <name type="scientific">Chimaeribacter arupi</name>
    <dbReference type="NCBI Taxonomy" id="2060066"/>
    <lineage>
        <taxon>Bacteria</taxon>
        <taxon>Pseudomonadati</taxon>
        <taxon>Pseudomonadota</taxon>
        <taxon>Gammaproteobacteria</taxon>
        <taxon>Enterobacterales</taxon>
        <taxon>Yersiniaceae</taxon>
        <taxon>Chimaeribacter</taxon>
    </lineage>
</organism>
<name>A0A2N5EJ94_9GAMM</name>
<evidence type="ECO:0000256" key="1">
    <source>
        <dbReference type="SAM" id="Phobius"/>
    </source>
</evidence>
<feature type="transmembrane region" description="Helical" evidence="1">
    <location>
        <begin position="21"/>
        <end position="39"/>
    </location>
</feature>
<keyword evidence="1" id="KW-0472">Membrane</keyword>
<dbReference type="EMBL" id="PJZK01000021">
    <property type="protein sequence ID" value="PLR45644.1"/>
    <property type="molecule type" value="Genomic_DNA"/>
</dbReference>
<keyword evidence="3" id="KW-1185">Reference proteome</keyword>
<evidence type="ECO:0000313" key="3">
    <source>
        <dbReference type="Proteomes" id="UP000234626"/>
    </source>
</evidence>
<dbReference type="OrthoDB" id="6504674at2"/>
<proteinExistence type="predicted"/>
<keyword evidence="1" id="KW-1133">Transmembrane helix</keyword>
<dbReference type="Proteomes" id="UP000234626">
    <property type="component" value="Unassembled WGS sequence"/>
</dbReference>
<feature type="transmembrane region" description="Helical" evidence="1">
    <location>
        <begin position="51"/>
        <end position="69"/>
    </location>
</feature>
<evidence type="ECO:0000313" key="2">
    <source>
        <dbReference type="EMBL" id="PLR45644.1"/>
    </source>
</evidence>
<sequence length="390" mass="44439">MWPIQKLTLKKEVPAIHKKRWGVSFAIVISVVLFFYKLIEVMALSDVFYDFWCAISIFLIVFFLLLLSLRCYKYGLDLVHHEAWMKESGLIEKKWRAWASKSLLMVDHELLLPGKINKTKKVTGEHQPVVKGQEVTFNPSNINSITYQSVLQELLFALRGRFQELIQSFNFEVVFIKNPDLTSWDDFKQSWKLMGLPIEKLSGYVFTVDAYHNQLSRLLESQRCTTLTILISICLVSEGNLKGIRTESGCVFIFSNEEGVDFKYRVCNGRIFRPLFVNEMDVRKGLSDLINYQPVSSGVEGFYLSNIDEERSGDLVVQLNDAFTSKKTGGKSYVKDIDLTSGNLDVWAVMSLSALYIETNKKTGLVSYGEKNGITFNIITPYKGCEGAAL</sequence>
<dbReference type="AlphaFoldDB" id="A0A2N5EJ94"/>
<accession>A0A2N5EJ94</accession>
<dbReference type="RefSeq" id="WP_101835666.1">
    <property type="nucleotide sequence ID" value="NZ_PJZK01000021.1"/>
</dbReference>
<reference evidence="2 3" key="1">
    <citation type="submission" date="2017-12" db="EMBL/GenBank/DDBJ databases">
        <title>Characterization of six clinical isolates of Enterochimera gen. nov., a novel genus of the Yersiniaciae family and the three species Enterochimera arupensis sp. nov., Enterochimera coloradensis sp. nov, and Enterochimera californica sp. nov.</title>
        <authorList>
            <person name="Rossi A."/>
            <person name="Fisher M."/>
        </authorList>
    </citation>
    <scope>NUCLEOTIDE SEQUENCE [LARGE SCALE GENOMIC DNA]</scope>
    <source>
        <strain evidence="2 3">2016Iso1</strain>
    </source>
</reference>
<gene>
    <name evidence="2" type="ORF">CYR34_17050</name>
</gene>
<keyword evidence="1" id="KW-0812">Transmembrane</keyword>
<comment type="caution">
    <text evidence="2">The sequence shown here is derived from an EMBL/GenBank/DDBJ whole genome shotgun (WGS) entry which is preliminary data.</text>
</comment>